<dbReference type="EMBL" id="CP010415">
    <property type="protein sequence ID" value="AJE22539.1"/>
    <property type="molecule type" value="Genomic_DNA"/>
</dbReference>
<dbReference type="HOGENOM" id="CLU_143501_0_0_6"/>
<accession>A0A0C4WPJ9</accession>
<keyword evidence="3" id="KW-1185">Reference proteome</keyword>
<dbReference type="RefSeq" id="WP_039808089.1">
    <property type="nucleotide sequence ID" value="NZ_CP010415.1"/>
</dbReference>
<dbReference type="KEGG" id="acx:Achr_31300"/>
<sequence>MLIGALLLLVWLALLLRYPDKVATVSLAAVFGVALIAAGILWQERRTAQHLARLELQLRHAPAECPADRPLAVHLHNGSRLPLQELRWRVAAYAPGDSVDLVEDRYDRPHYVAPGALPPGSDWHACLPLPPLRHGYRAQSLEFRAERLDGRFAD</sequence>
<keyword evidence="1" id="KW-0472">Membrane</keyword>
<gene>
    <name evidence="2" type="ORF">Achr_31300</name>
</gene>
<keyword evidence="1" id="KW-0812">Transmembrane</keyword>
<reference evidence="2 3" key="1">
    <citation type="journal article" date="2015" name="PLoS ONE">
        <title>Azotobacter Genomes: The Genome of Azotobacter chroococcum NCIMB 8003 (ATCC 4412).</title>
        <authorList>
            <person name="Robson R.L."/>
            <person name="Jones R."/>
            <person name="Robson R.M."/>
            <person name="Schwartz A."/>
            <person name="Richardson T.H."/>
        </authorList>
    </citation>
    <scope>NUCLEOTIDE SEQUENCE [LARGE SCALE GENOMIC DNA]</scope>
    <source>
        <strain evidence="2 3">NCIMB 8003</strain>
    </source>
</reference>
<dbReference type="AlphaFoldDB" id="A0A0C4WPJ9"/>
<dbReference type="Proteomes" id="UP000068210">
    <property type="component" value="Chromosome"/>
</dbReference>
<keyword evidence="1" id="KW-1133">Transmembrane helix</keyword>
<evidence type="ECO:0000256" key="1">
    <source>
        <dbReference type="SAM" id="Phobius"/>
    </source>
</evidence>
<evidence type="ECO:0000313" key="2">
    <source>
        <dbReference type="EMBL" id="AJE22539.1"/>
    </source>
</evidence>
<protein>
    <recommendedName>
        <fullName evidence="4">Multidrug transporter</fullName>
    </recommendedName>
</protein>
<name>A0A0C4WPJ9_9GAMM</name>
<organism evidence="2 3">
    <name type="scientific">Azotobacter chroococcum NCIMB 8003</name>
    <dbReference type="NCBI Taxonomy" id="1328314"/>
    <lineage>
        <taxon>Bacteria</taxon>
        <taxon>Pseudomonadati</taxon>
        <taxon>Pseudomonadota</taxon>
        <taxon>Gammaproteobacteria</taxon>
        <taxon>Pseudomonadales</taxon>
        <taxon>Pseudomonadaceae</taxon>
        <taxon>Azotobacter</taxon>
    </lineage>
</organism>
<proteinExistence type="predicted"/>
<dbReference type="STRING" id="1328314.Achr_31300"/>
<feature type="transmembrane region" description="Helical" evidence="1">
    <location>
        <begin position="27"/>
        <end position="43"/>
    </location>
</feature>
<evidence type="ECO:0008006" key="4">
    <source>
        <dbReference type="Google" id="ProtNLM"/>
    </source>
</evidence>
<evidence type="ECO:0000313" key="3">
    <source>
        <dbReference type="Proteomes" id="UP000068210"/>
    </source>
</evidence>